<comment type="caution">
    <text evidence="1">The sequence shown here is derived from an EMBL/GenBank/DDBJ whole genome shotgun (WGS) entry which is preliminary data.</text>
</comment>
<dbReference type="EMBL" id="BKCJ011861764">
    <property type="protein sequence ID" value="GFD59161.1"/>
    <property type="molecule type" value="Genomic_DNA"/>
</dbReference>
<name>A0A699XQG3_TANCI</name>
<gene>
    <name evidence="1" type="ORF">Tci_931130</name>
</gene>
<protein>
    <submittedName>
        <fullName evidence="1">Uncharacterized protein</fullName>
    </submittedName>
</protein>
<evidence type="ECO:0000313" key="1">
    <source>
        <dbReference type="EMBL" id="GFD59161.1"/>
    </source>
</evidence>
<sequence length="83" mass="8801">EEEEENLALANSIAAASPVVDPVPSTKETKPFETDESIATLPPAYCTTVRMSIQAQTAIPFPSEAEVDRLLAIPTPPPSPLTP</sequence>
<feature type="non-terminal residue" evidence="1">
    <location>
        <position position="83"/>
    </location>
</feature>
<reference evidence="1" key="1">
    <citation type="journal article" date="2019" name="Sci. Rep.">
        <title>Draft genome of Tanacetum cinerariifolium, the natural source of mosquito coil.</title>
        <authorList>
            <person name="Yamashiro T."/>
            <person name="Shiraishi A."/>
            <person name="Satake H."/>
            <person name="Nakayama K."/>
        </authorList>
    </citation>
    <scope>NUCLEOTIDE SEQUENCE</scope>
</reference>
<proteinExistence type="predicted"/>
<organism evidence="1">
    <name type="scientific">Tanacetum cinerariifolium</name>
    <name type="common">Dalmatian daisy</name>
    <name type="synonym">Chrysanthemum cinerariifolium</name>
    <dbReference type="NCBI Taxonomy" id="118510"/>
    <lineage>
        <taxon>Eukaryota</taxon>
        <taxon>Viridiplantae</taxon>
        <taxon>Streptophyta</taxon>
        <taxon>Embryophyta</taxon>
        <taxon>Tracheophyta</taxon>
        <taxon>Spermatophyta</taxon>
        <taxon>Magnoliopsida</taxon>
        <taxon>eudicotyledons</taxon>
        <taxon>Gunneridae</taxon>
        <taxon>Pentapetalae</taxon>
        <taxon>asterids</taxon>
        <taxon>campanulids</taxon>
        <taxon>Asterales</taxon>
        <taxon>Asteraceae</taxon>
        <taxon>Asteroideae</taxon>
        <taxon>Anthemideae</taxon>
        <taxon>Anthemidinae</taxon>
        <taxon>Tanacetum</taxon>
    </lineage>
</organism>
<dbReference type="AlphaFoldDB" id="A0A699XQG3"/>
<feature type="non-terminal residue" evidence="1">
    <location>
        <position position="1"/>
    </location>
</feature>
<accession>A0A699XQG3</accession>